<dbReference type="Proteomes" id="UP001418222">
    <property type="component" value="Unassembled WGS sequence"/>
</dbReference>
<dbReference type="PANTHER" id="PTHR31087:SF60">
    <property type="entry name" value="PROTEIN LURP-ONE-RELATED 5"/>
    <property type="match status" value="1"/>
</dbReference>
<dbReference type="InterPro" id="IPR038595">
    <property type="entry name" value="LOR_sf"/>
</dbReference>
<keyword evidence="3" id="KW-1185">Reference proteome</keyword>
<sequence length="226" mass="24707">MATDAKVVVGNQYCDDKERELTVRKTSLFFPSDGFEAYDNQTGNLVFRVDNYVGRGSSVSDELVLMDPAGASIITLHRKLPSLHSRWEVFLGERVEGQKLLFSVRRSTIFGGYRAGLSIEYRVEGSFAARSCRVLYAGVEEGEVVAEIKRKVDACANVVFGRDVFCLCLRPQVDSAFAMGLVLVLDRLTGDNDLSDDDMDSAAVGDAEMLEGDVDGSGKGLLILSQ</sequence>
<evidence type="ECO:0000256" key="1">
    <source>
        <dbReference type="ARBA" id="ARBA00005437"/>
    </source>
</evidence>
<comment type="caution">
    <text evidence="2">The sequence shown here is derived from an EMBL/GenBank/DDBJ whole genome shotgun (WGS) entry which is preliminary data.</text>
</comment>
<reference evidence="2 3" key="1">
    <citation type="journal article" date="2022" name="Nat. Plants">
        <title>Genomes of leafy and leafless Platanthera orchids illuminate the evolution of mycoheterotrophy.</title>
        <authorList>
            <person name="Li M.H."/>
            <person name="Liu K.W."/>
            <person name="Li Z."/>
            <person name="Lu H.C."/>
            <person name="Ye Q.L."/>
            <person name="Zhang D."/>
            <person name="Wang J.Y."/>
            <person name="Li Y.F."/>
            <person name="Zhong Z.M."/>
            <person name="Liu X."/>
            <person name="Yu X."/>
            <person name="Liu D.K."/>
            <person name="Tu X.D."/>
            <person name="Liu B."/>
            <person name="Hao Y."/>
            <person name="Liao X.Y."/>
            <person name="Jiang Y.T."/>
            <person name="Sun W.H."/>
            <person name="Chen J."/>
            <person name="Chen Y.Q."/>
            <person name="Ai Y."/>
            <person name="Zhai J.W."/>
            <person name="Wu S.S."/>
            <person name="Zhou Z."/>
            <person name="Hsiao Y.Y."/>
            <person name="Wu W.L."/>
            <person name="Chen Y.Y."/>
            <person name="Lin Y.F."/>
            <person name="Hsu J.L."/>
            <person name="Li C.Y."/>
            <person name="Wang Z.W."/>
            <person name="Zhao X."/>
            <person name="Zhong W.Y."/>
            <person name="Ma X.K."/>
            <person name="Ma L."/>
            <person name="Huang J."/>
            <person name="Chen G.Z."/>
            <person name="Huang M.Z."/>
            <person name="Huang L."/>
            <person name="Peng D.H."/>
            <person name="Luo Y.B."/>
            <person name="Zou S.Q."/>
            <person name="Chen S.P."/>
            <person name="Lan S."/>
            <person name="Tsai W.C."/>
            <person name="Van de Peer Y."/>
            <person name="Liu Z.J."/>
        </authorList>
    </citation>
    <scope>NUCLEOTIDE SEQUENCE [LARGE SCALE GENOMIC DNA]</scope>
    <source>
        <strain evidence="2">Lor287</strain>
    </source>
</reference>
<comment type="similarity">
    <text evidence="1">Belongs to the LOR family.</text>
</comment>
<dbReference type="PANTHER" id="PTHR31087">
    <property type="match status" value="1"/>
</dbReference>
<name>A0AAP0GBM9_9ASPA</name>
<gene>
    <name evidence="2" type="ORF">KSP39_PZI005566</name>
</gene>
<proteinExistence type="inferred from homology"/>
<organism evidence="2 3">
    <name type="scientific">Platanthera zijinensis</name>
    <dbReference type="NCBI Taxonomy" id="2320716"/>
    <lineage>
        <taxon>Eukaryota</taxon>
        <taxon>Viridiplantae</taxon>
        <taxon>Streptophyta</taxon>
        <taxon>Embryophyta</taxon>
        <taxon>Tracheophyta</taxon>
        <taxon>Spermatophyta</taxon>
        <taxon>Magnoliopsida</taxon>
        <taxon>Liliopsida</taxon>
        <taxon>Asparagales</taxon>
        <taxon>Orchidaceae</taxon>
        <taxon>Orchidoideae</taxon>
        <taxon>Orchideae</taxon>
        <taxon>Orchidinae</taxon>
        <taxon>Platanthera</taxon>
    </lineage>
</organism>
<dbReference type="AlphaFoldDB" id="A0AAP0GBM9"/>
<evidence type="ECO:0000313" key="2">
    <source>
        <dbReference type="EMBL" id="KAK8949622.1"/>
    </source>
</evidence>
<dbReference type="Gene3D" id="2.40.160.200">
    <property type="entry name" value="LURP1-related"/>
    <property type="match status" value="1"/>
</dbReference>
<dbReference type="Pfam" id="PF04525">
    <property type="entry name" value="LOR"/>
    <property type="match status" value="1"/>
</dbReference>
<dbReference type="SUPFAM" id="SSF54518">
    <property type="entry name" value="Tubby C-terminal domain-like"/>
    <property type="match status" value="1"/>
</dbReference>
<accession>A0AAP0GBM9</accession>
<dbReference type="EMBL" id="JBBWWQ010000004">
    <property type="protein sequence ID" value="KAK8949622.1"/>
    <property type="molecule type" value="Genomic_DNA"/>
</dbReference>
<evidence type="ECO:0000313" key="3">
    <source>
        <dbReference type="Proteomes" id="UP001418222"/>
    </source>
</evidence>
<protein>
    <submittedName>
        <fullName evidence="2">Protein LURP-one-related 5</fullName>
    </submittedName>
</protein>
<dbReference type="InterPro" id="IPR007612">
    <property type="entry name" value="LOR"/>
</dbReference>
<dbReference type="InterPro" id="IPR025659">
    <property type="entry name" value="Tubby-like_C"/>
</dbReference>